<dbReference type="FunFam" id="3.40.366.10:FF:000002">
    <property type="entry name" value="Probable polyketide synthase 2"/>
    <property type="match status" value="1"/>
</dbReference>
<feature type="domain" description="Carrier" evidence="11">
    <location>
        <begin position="2062"/>
        <end position="2137"/>
    </location>
</feature>
<dbReference type="SMART" id="SM01294">
    <property type="entry name" value="PKS_PP_betabranch"/>
    <property type="match status" value="1"/>
</dbReference>
<keyword evidence="6" id="KW-0045">Antibiotic biosynthesis</keyword>
<dbReference type="GO" id="GO:0016491">
    <property type="term" value="F:oxidoreductase activity"/>
    <property type="evidence" value="ECO:0007669"/>
    <property type="project" value="InterPro"/>
</dbReference>
<dbReference type="InterPro" id="IPR013968">
    <property type="entry name" value="PKS_KR"/>
</dbReference>
<keyword evidence="7" id="KW-0511">Multifunctional enzyme</keyword>
<dbReference type="Gene3D" id="3.10.129.110">
    <property type="entry name" value="Polyketide synthase dehydratase"/>
    <property type="match status" value="1"/>
</dbReference>
<dbReference type="InterPro" id="IPR042104">
    <property type="entry name" value="PKS_dehydratase_sf"/>
</dbReference>
<dbReference type="InterPro" id="IPR049900">
    <property type="entry name" value="PKS_mFAS_DH"/>
</dbReference>
<keyword evidence="3" id="KW-0596">Phosphopantetheine</keyword>
<feature type="active site" description="Proton donor; for dehydratase activity" evidence="9">
    <location>
        <position position="1153"/>
    </location>
</feature>
<evidence type="ECO:0000256" key="5">
    <source>
        <dbReference type="ARBA" id="ARBA00022679"/>
    </source>
</evidence>
<dbReference type="InterPro" id="IPR006162">
    <property type="entry name" value="Ppantetheine_attach_site"/>
</dbReference>
<dbReference type="FunFam" id="3.90.180.10:FF:000032">
    <property type="entry name" value="Probable polyketide synthase pks1"/>
    <property type="match status" value="1"/>
</dbReference>
<dbReference type="Gene3D" id="3.40.50.11460">
    <property type="match status" value="1"/>
</dbReference>
<dbReference type="InterPro" id="IPR014043">
    <property type="entry name" value="Acyl_transferase_dom"/>
</dbReference>
<dbReference type="Gene3D" id="3.40.366.10">
    <property type="entry name" value="Malonyl-Coenzyme A Acyl Carrier Protein, domain 2"/>
    <property type="match status" value="1"/>
</dbReference>
<dbReference type="Gene3D" id="3.30.70.3290">
    <property type="match status" value="1"/>
</dbReference>
<dbReference type="InterPro" id="IPR020806">
    <property type="entry name" value="PKS_PP-bd"/>
</dbReference>
<dbReference type="InterPro" id="IPR057326">
    <property type="entry name" value="KR_dom"/>
</dbReference>
<keyword evidence="8" id="KW-0012">Acyltransferase</keyword>
<dbReference type="InterPro" id="IPR015083">
    <property type="entry name" value="NorB/c/GfsB-D-like_docking"/>
</dbReference>
<dbReference type="Pfam" id="PF13602">
    <property type="entry name" value="ADH_zinc_N_2"/>
    <property type="match status" value="1"/>
</dbReference>
<dbReference type="Pfam" id="PF02801">
    <property type="entry name" value="Ketoacyl-synt_C"/>
    <property type="match status" value="1"/>
</dbReference>
<dbReference type="CDD" id="cd00833">
    <property type="entry name" value="PKS"/>
    <property type="match status" value="1"/>
</dbReference>
<dbReference type="GO" id="GO:0004312">
    <property type="term" value="F:fatty acid synthase activity"/>
    <property type="evidence" value="ECO:0007669"/>
    <property type="project" value="TreeGrafter"/>
</dbReference>
<dbReference type="CDD" id="cd08956">
    <property type="entry name" value="KR_3_FAS_SDR_x"/>
    <property type="match status" value="1"/>
</dbReference>
<dbReference type="Gene3D" id="1.10.1200.10">
    <property type="entry name" value="ACP-like"/>
    <property type="match status" value="1"/>
</dbReference>
<dbReference type="InterPro" id="IPR032821">
    <property type="entry name" value="PKS_assoc"/>
</dbReference>
<feature type="compositionally biased region" description="Low complexity" evidence="10">
    <location>
        <begin position="489"/>
        <end position="498"/>
    </location>
</feature>
<keyword evidence="15" id="KW-1185">Reference proteome</keyword>
<dbReference type="CDD" id="cd05195">
    <property type="entry name" value="enoyl_red"/>
    <property type="match status" value="1"/>
</dbReference>
<dbReference type="GO" id="GO:0033068">
    <property type="term" value="P:macrolide biosynthetic process"/>
    <property type="evidence" value="ECO:0007669"/>
    <property type="project" value="UniProtKB-ARBA"/>
</dbReference>
<feature type="domain" description="PKS/mFAS DH" evidence="13">
    <location>
        <begin position="953"/>
        <end position="1231"/>
    </location>
</feature>
<dbReference type="Pfam" id="PF08240">
    <property type="entry name" value="ADH_N"/>
    <property type="match status" value="1"/>
</dbReference>
<dbReference type="PROSITE" id="PS00012">
    <property type="entry name" value="PHOSPHOPANTETHEINE"/>
    <property type="match status" value="1"/>
</dbReference>
<comment type="cofactor">
    <cofactor evidence="1">
        <name>pantetheine 4'-phosphate</name>
        <dbReference type="ChEBI" id="CHEBI:47942"/>
    </cofactor>
</comment>
<dbReference type="InterPro" id="IPR036736">
    <property type="entry name" value="ACP-like_sf"/>
</dbReference>
<feature type="region of interest" description="Disordered" evidence="10">
    <location>
        <begin position="2182"/>
        <end position="2219"/>
    </location>
</feature>
<dbReference type="Pfam" id="PF21089">
    <property type="entry name" value="PKS_DH_N"/>
    <property type="match status" value="1"/>
</dbReference>
<evidence type="ECO:0000256" key="9">
    <source>
        <dbReference type="PROSITE-ProRule" id="PRU01363"/>
    </source>
</evidence>
<dbReference type="SMART" id="SM00822">
    <property type="entry name" value="PKS_KR"/>
    <property type="match status" value="1"/>
</dbReference>
<dbReference type="SUPFAM" id="SSF52151">
    <property type="entry name" value="FabD/lysophospholipase-like"/>
    <property type="match status" value="1"/>
</dbReference>
<evidence type="ECO:0000256" key="4">
    <source>
        <dbReference type="ARBA" id="ARBA00022553"/>
    </source>
</evidence>
<dbReference type="InterPro" id="IPR020841">
    <property type="entry name" value="PKS_Beta-ketoAc_synthase_dom"/>
</dbReference>
<dbReference type="SMART" id="SM00826">
    <property type="entry name" value="PKS_DH"/>
    <property type="match status" value="1"/>
</dbReference>
<dbReference type="Gene3D" id="3.90.180.10">
    <property type="entry name" value="Medium-chain alcohol dehydrogenases, catalytic domain"/>
    <property type="match status" value="1"/>
</dbReference>
<dbReference type="SMART" id="SM00829">
    <property type="entry name" value="PKS_ER"/>
    <property type="match status" value="1"/>
</dbReference>
<dbReference type="RefSeq" id="WP_176164101.1">
    <property type="nucleotide sequence ID" value="NZ_CP054929.1"/>
</dbReference>
<sequence>MSNKTSTDELVGALRSSLKEVERLRREKAEAAARATEPVAIVGMACRYPGGVRGPEDLWDLVAGGTDAVSAFPTDRGWDLEKLFDQDPDASGRSYVNEGGFLDGADQFDAGFFGISPREALAMDPQQRVLLETAWEAVERGGIDPTTLAGTATGVYAGIMYHDYGAAIGEVPRDVEGFVGIGNAGSVLSGRIAYTLGLEGPAVTLDTACSSSLVAVHLAAQSLRRGECSLALAGGVTVLATPEVYVEFSRQRGLSHDGRCKSFAAAADGTGWSEGSGMLLLERLSDARRNGRRVLAVIRGTAVNQDGASSGLTAPNGPAQQRVIRQALADAGLAAADVDAVEAHGTGTTLGDPIEAQALLATYGRDRAPERPLWLGSLKSNIGHAQAAAGVGGIIKMVQAMRHGLLPKTLHVDEPTPKVDWAQGGLELLTEAREWPHTGAPRRAAVSSFGVSGTNTHVIIEAPTEADAQPGSTAPVSAEPGTEPGTERASGAAGGAPSPVVPWVISARSARALRGQAERLRDFAAARPDLADADIAASLLHTRTRFDHRAVVVAGDRTGLLDALAALAADTEAPGAVRGAVRAGGARRTALLFGGQGSQRLGMGRELYAAFPAFAEAWDAVVAELDGALPRPLGEVVWGEDAAVLGRTEYAQPALFAFEVALFRLVESWGVAPECVAGHSVGEIAAAHVAGVLSLADACQLVVARGRLMQALPAGGAMLAVQASEAEVAEALADHANQVSVAAVNGPSSVVVSGAGAAVVELEGRFRALGRRVKRLRVSHAFHSPLMAPMVDEFRAVVSGLAFGKPELGVVTTGGRVDGDWSDPEYWVRHVSEPVRFHDAVRRLVADDLDFLLEVGADGTLTALAQECLDEAEDGAPVRCAALLHRERPEAQCAVEALGRAYVNGVRVRWDALVGPARTVELPTYAFQHERYWLPSAGAPGDTSALGQGSPEHPLLGATVELADGGGVLLTGRISLRTHGWLAGHAVGGAVLLPGTAFVELAVRAGDEVGCGRVEELTLQAPLVLPEHGGVRLQVAVGEPTADGARSVRIYSRADGAGTDAPWTCHASGTLTAAPATGAAAFDLAAWPPPGAEPVDLTGFYDRLATIGSTYGPPFQGLRAAWRRGDEVFAEVALPDGGDGEPERFGLHPALLDSALHGALVDTLDGPGATLRLPFAWSGVELYASGAGAARVRLTPVGEGALGVELADAVGAPLAAVQTLATRPVTPEQLRAATPDSTRDALFRVEWVPAPADPPAPGAVRVAPLGDGGDGAGDGARGALAALAGLGDDLPDVALWRAPDSEDVRAQVTGALELVRAWLADERLAAVRLAFLVRADHLAHAAVAGLVRSVQSEHPDRFLLVELEPLPDGATEHGATEHGAAEHGATGHGVEADGARGAAGTDALEPALPEAALSGAEPHVRVRGGQVWVPRLTRAGADGRLTPPADGPWHLDFTAAGTLENLALLPRPEVAEPLAPGQVRIAVRAAGMNFRDALIALGMYPGEATPFLGDEAAGVVLAVGDGVRDVAPGDRVLGIVPRAFGPQAVTDHRLLAPLPAGWSYEQGATVPVVFLTAWMGLVDLAEVGPGDAVLVHAAAGGVGMAAVQLAKLRGAEVFATASEPKWGVLRGLGVADDHIASSRSLEFRDRFLAATGGRGVDVVLNSLAGEYVDASLALLPRGGHFLEMGKTDIREPADVTAGHPGVRYQTFDVIEAGPDRLGAMLTEVVGLLARGELSPLPVRSWDVRRAPEAFRFVSQAKHIGKVALTMPRRWDESGTVLLTGATGGLGRLVARHLATEHGVRHLLLTSRRGPAADGADELLAELREAGAEPELVACDAADRDALASVIDAIPADQPLTAVVHVAGVVDDALAASLTDEQVERVLRPKVDAARNLHELTVGHDLAAFVLFSSASGLFGTPGQANYAAANAYLDALARHRGDDLRLPAASLAWGLWDQASAMTEHLDQADLARVGRSGALALAPADGLRLFDAALAADEPLLVPIRLDLAGLASRAGGGGDVPPLLRGLVRAPARRSAAGAAAEQANGADALLRKLSGAPRAERERLLLDLVRTHAATVLGHASAQAVEPERAFRDVGFDSLTAVELRNRIGSATGLRLPAAVVFDHPTPLALAGHLAGQLGEATTVSTRDALGELDKAEAILAALAAEETLRGEVTARLHTLLARWGGQGGGEPDDGPDGASVREASDDELFDLLDNELETP</sequence>
<accession>A0A7H8ND40</accession>
<dbReference type="Pfam" id="PF00698">
    <property type="entry name" value="Acyl_transf_1"/>
    <property type="match status" value="1"/>
</dbReference>
<dbReference type="PANTHER" id="PTHR43775:SF51">
    <property type="entry name" value="INACTIVE PHENOLPHTHIOCEROL SYNTHESIS POLYKETIDE SYNTHASE TYPE I PKS1-RELATED"/>
    <property type="match status" value="1"/>
</dbReference>
<evidence type="ECO:0000256" key="8">
    <source>
        <dbReference type="ARBA" id="ARBA00023315"/>
    </source>
</evidence>
<proteinExistence type="predicted"/>
<evidence type="ECO:0000256" key="10">
    <source>
        <dbReference type="SAM" id="MobiDB-lite"/>
    </source>
</evidence>
<feature type="compositionally biased region" description="Acidic residues" evidence="10">
    <location>
        <begin position="2204"/>
        <end position="2219"/>
    </location>
</feature>
<dbReference type="InterPro" id="IPR001227">
    <property type="entry name" value="Ac_transferase_dom_sf"/>
</dbReference>
<dbReference type="InterPro" id="IPR050091">
    <property type="entry name" value="PKS_NRPS_Biosynth_Enz"/>
</dbReference>
<feature type="region of interest" description="Disordered" evidence="10">
    <location>
        <begin position="1368"/>
        <end position="1396"/>
    </location>
</feature>
<dbReference type="InterPro" id="IPR016036">
    <property type="entry name" value="Malonyl_transacylase_ACP-bd"/>
</dbReference>
<dbReference type="InterPro" id="IPR014031">
    <property type="entry name" value="Ketoacyl_synth_C"/>
</dbReference>
<dbReference type="GO" id="GO:0004315">
    <property type="term" value="F:3-oxoacyl-[acyl-carrier-protein] synthase activity"/>
    <property type="evidence" value="ECO:0007669"/>
    <property type="project" value="InterPro"/>
</dbReference>
<dbReference type="GO" id="GO:0006633">
    <property type="term" value="P:fatty acid biosynthetic process"/>
    <property type="evidence" value="ECO:0007669"/>
    <property type="project" value="InterPro"/>
</dbReference>
<dbReference type="GO" id="GO:0008270">
    <property type="term" value="F:zinc ion binding"/>
    <property type="evidence" value="ECO:0007669"/>
    <property type="project" value="InterPro"/>
</dbReference>
<dbReference type="Gene3D" id="3.40.47.10">
    <property type="match status" value="1"/>
</dbReference>
<dbReference type="SMART" id="SM00827">
    <property type="entry name" value="PKS_AT"/>
    <property type="match status" value="1"/>
</dbReference>
<evidence type="ECO:0000256" key="6">
    <source>
        <dbReference type="ARBA" id="ARBA00023194"/>
    </source>
</evidence>
<dbReference type="Pfam" id="PF00550">
    <property type="entry name" value="PP-binding"/>
    <property type="match status" value="1"/>
</dbReference>
<dbReference type="PROSITE" id="PS52004">
    <property type="entry name" value="KS3_2"/>
    <property type="match status" value="1"/>
</dbReference>
<dbReference type="PROSITE" id="PS52019">
    <property type="entry name" value="PKS_MFAS_DH"/>
    <property type="match status" value="1"/>
</dbReference>
<dbReference type="FunFam" id="3.40.50.720:FF:000209">
    <property type="entry name" value="Polyketide synthase Pks12"/>
    <property type="match status" value="1"/>
</dbReference>
<dbReference type="InterPro" id="IPR049552">
    <property type="entry name" value="PKS_DH_N"/>
</dbReference>
<keyword evidence="5" id="KW-0808">Transferase</keyword>
<dbReference type="InterPro" id="IPR011032">
    <property type="entry name" value="GroES-like_sf"/>
</dbReference>
<dbReference type="InterPro" id="IPR016039">
    <property type="entry name" value="Thiolase-like"/>
</dbReference>
<dbReference type="SUPFAM" id="SSF55048">
    <property type="entry name" value="Probable ACP-binding domain of malonyl-CoA ACP transacylase"/>
    <property type="match status" value="1"/>
</dbReference>
<dbReference type="PROSITE" id="PS00606">
    <property type="entry name" value="KS3_1"/>
    <property type="match status" value="1"/>
</dbReference>
<dbReference type="PROSITE" id="PS50075">
    <property type="entry name" value="CARRIER"/>
    <property type="match status" value="1"/>
</dbReference>
<dbReference type="FunFam" id="1.10.1200.10:FF:000007">
    <property type="entry name" value="Probable polyketide synthase pks17"/>
    <property type="match status" value="1"/>
</dbReference>
<dbReference type="InterPro" id="IPR013154">
    <property type="entry name" value="ADH-like_N"/>
</dbReference>
<dbReference type="InterPro" id="IPR049551">
    <property type="entry name" value="PKS_DH_C"/>
</dbReference>
<evidence type="ECO:0000256" key="2">
    <source>
        <dbReference type="ARBA" id="ARBA00004792"/>
    </source>
</evidence>
<dbReference type="InterPro" id="IPR018201">
    <property type="entry name" value="Ketoacyl_synth_AS"/>
</dbReference>
<feature type="domain" description="Ketosynthase family 3 (KS3)" evidence="12">
    <location>
        <begin position="36"/>
        <end position="462"/>
    </location>
</feature>
<feature type="region of interest" description="N-terminal hotdog fold" evidence="9">
    <location>
        <begin position="953"/>
        <end position="1078"/>
    </location>
</feature>
<dbReference type="Pfam" id="PF08659">
    <property type="entry name" value="KR"/>
    <property type="match status" value="1"/>
</dbReference>
<dbReference type="InterPro" id="IPR002364">
    <property type="entry name" value="Quin_OxRdtase/zeta-crystal_CS"/>
</dbReference>
<feature type="active site" description="Proton acceptor; for dehydratase activity" evidence="9">
    <location>
        <position position="985"/>
    </location>
</feature>
<dbReference type="SMART" id="SM00825">
    <property type="entry name" value="PKS_KS"/>
    <property type="match status" value="1"/>
</dbReference>
<dbReference type="Pfam" id="PF00109">
    <property type="entry name" value="ketoacyl-synt"/>
    <property type="match status" value="1"/>
</dbReference>
<dbReference type="InterPro" id="IPR014030">
    <property type="entry name" value="Ketoacyl_synth_N"/>
</dbReference>
<dbReference type="SUPFAM" id="SSF47336">
    <property type="entry name" value="ACP-like"/>
    <property type="match status" value="1"/>
</dbReference>
<dbReference type="Pfam" id="PF14765">
    <property type="entry name" value="PS-DH"/>
    <property type="match status" value="1"/>
</dbReference>
<evidence type="ECO:0000256" key="1">
    <source>
        <dbReference type="ARBA" id="ARBA00001957"/>
    </source>
</evidence>
<dbReference type="Gene3D" id="3.40.50.720">
    <property type="entry name" value="NAD(P)-binding Rossmann-like Domain"/>
    <property type="match status" value="1"/>
</dbReference>
<dbReference type="PROSITE" id="PS01162">
    <property type="entry name" value="QOR_ZETA_CRYSTAL"/>
    <property type="match status" value="1"/>
</dbReference>
<comment type="pathway">
    <text evidence="2">Antibiotic biosynthesis.</text>
</comment>
<dbReference type="InterPro" id="IPR016035">
    <property type="entry name" value="Acyl_Trfase/lysoPLipase"/>
</dbReference>
<reference evidence="14 15" key="1">
    <citation type="submission" date="2020-06" db="EMBL/GenBank/DDBJ databases">
        <title>Genome mining for natural products.</title>
        <authorList>
            <person name="Zhang B."/>
            <person name="Shi J."/>
            <person name="Ge H."/>
        </authorList>
    </citation>
    <scope>NUCLEOTIDE SEQUENCE [LARGE SCALE GENOMIC DNA]</scope>
    <source>
        <strain evidence="14 15">NA00687</strain>
    </source>
</reference>
<feature type="region of interest" description="C-terminal hotdog fold" evidence="9">
    <location>
        <begin position="1092"/>
        <end position="1231"/>
    </location>
</feature>
<dbReference type="SUPFAM" id="SSF51735">
    <property type="entry name" value="NAD(P)-binding Rossmann-fold domains"/>
    <property type="match status" value="3"/>
</dbReference>
<gene>
    <name evidence="14" type="ORF">HUT08_25910</name>
</gene>
<dbReference type="PANTHER" id="PTHR43775">
    <property type="entry name" value="FATTY ACID SYNTHASE"/>
    <property type="match status" value="1"/>
</dbReference>
<dbReference type="FunFam" id="3.40.47.10:FF:000019">
    <property type="entry name" value="Polyketide synthase type I"/>
    <property type="match status" value="1"/>
</dbReference>
<evidence type="ECO:0000259" key="13">
    <source>
        <dbReference type="PROSITE" id="PS52019"/>
    </source>
</evidence>
<dbReference type="InterPro" id="IPR036291">
    <property type="entry name" value="NAD(P)-bd_dom_sf"/>
</dbReference>
<dbReference type="Pfam" id="PF08990">
    <property type="entry name" value="Docking"/>
    <property type="match status" value="1"/>
</dbReference>
<dbReference type="InterPro" id="IPR020843">
    <property type="entry name" value="ER"/>
</dbReference>
<evidence type="ECO:0000259" key="12">
    <source>
        <dbReference type="PROSITE" id="PS52004"/>
    </source>
</evidence>
<dbReference type="InterPro" id="IPR009081">
    <property type="entry name" value="PP-bd_ACP"/>
</dbReference>
<feature type="compositionally biased region" description="Basic and acidic residues" evidence="10">
    <location>
        <begin position="1370"/>
        <end position="1381"/>
    </location>
</feature>
<name>A0A7H8ND40_9ACTN</name>
<dbReference type="Pfam" id="PF16197">
    <property type="entry name" value="KAsynt_C_assoc"/>
    <property type="match status" value="1"/>
</dbReference>
<protein>
    <submittedName>
        <fullName evidence="14">Type I polyketide synthase</fullName>
    </submittedName>
</protein>
<organism evidence="14 15">
    <name type="scientific">Streptomyces buecherae</name>
    <dbReference type="NCBI Taxonomy" id="2763006"/>
    <lineage>
        <taxon>Bacteria</taxon>
        <taxon>Bacillati</taxon>
        <taxon>Actinomycetota</taxon>
        <taxon>Actinomycetes</taxon>
        <taxon>Kitasatosporales</taxon>
        <taxon>Streptomycetaceae</taxon>
        <taxon>Streptomyces</taxon>
    </lineage>
</organism>
<evidence type="ECO:0000259" key="11">
    <source>
        <dbReference type="PROSITE" id="PS50075"/>
    </source>
</evidence>
<feature type="region of interest" description="Disordered" evidence="10">
    <location>
        <begin position="463"/>
        <end position="498"/>
    </location>
</feature>
<dbReference type="SMART" id="SM00823">
    <property type="entry name" value="PKS_PP"/>
    <property type="match status" value="1"/>
</dbReference>
<dbReference type="Proteomes" id="UP000509303">
    <property type="component" value="Chromosome"/>
</dbReference>
<evidence type="ECO:0000313" key="15">
    <source>
        <dbReference type="Proteomes" id="UP000509303"/>
    </source>
</evidence>
<dbReference type="InterPro" id="IPR020807">
    <property type="entry name" value="PKS_DH"/>
</dbReference>
<evidence type="ECO:0000313" key="14">
    <source>
        <dbReference type="EMBL" id="QKW52397.1"/>
    </source>
</evidence>
<dbReference type="GO" id="GO:0031177">
    <property type="term" value="F:phosphopantetheine binding"/>
    <property type="evidence" value="ECO:0007669"/>
    <property type="project" value="InterPro"/>
</dbReference>
<dbReference type="SUPFAM" id="SSF50129">
    <property type="entry name" value="GroES-like"/>
    <property type="match status" value="1"/>
</dbReference>
<evidence type="ECO:0000256" key="7">
    <source>
        <dbReference type="ARBA" id="ARBA00023268"/>
    </source>
</evidence>
<keyword evidence="4" id="KW-0597">Phosphoprotein</keyword>
<dbReference type="SUPFAM" id="SSF53901">
    <property type="entry name" value="Thiolase-like"/>
    <property type="match status" value="1"/>
</dbReference>
<evidence type="ECO:0000256" key="3">
    <source>
        <dbReference type="ARBA" id="ARBA00022450"/>
    </source>
</evidence>
<dbReference type="EMBL" id="CP054929">
    <property type="protein sequence ID" value="QKW52397.1"/>
    <property type="molecule type" value="Genomic_DNA"/>
</dbReference>